<reference evidence="1" key="2">
    <citation type="submission" date="2013-10" db="EMBL/GenBank/DDBJ databases">
        <authorList>
            <person name="Aslett M."/>
        </authorList>
    </citation>
    <scope>NUCLEOTIDE SEQUENCE [LARGE SCALE GENOMIC DNA]</scope>
    <source>
        <strain evidence="1">Houghton</strain>
    </source>
</reference>
<keyword evidence="2" id="KW-1185">Reference proteome</keyword>
<accession>U6K8I8</accession>
<dbReference type="GeneID" id="25376867"/>
<protein>
    <submittedName>
        <fullName evidence="1">Uncharacterized protein</fullName>
    </submittedName>
</protein>
<reference evidence="1" key="1">
    <citation type="submission" date="2013-10" db="EMBL/GenBank/DDBJ databases">
        <title>Genomic analysis of the causative agents of coccidiosis in chickens.</title>
        <authorList>
            <person name="Reid A.J."/>
            <person name="Blake D."/>
            <person name="Billington K."/>
            <person name="Browne H."/>
            <person name="Dunn M."/>
            <person name="Hung S."/>
            <person name="Kawahara F."/>
            <person name="Miranda-Saavedra D."/>
            <person name="Mourier T."/>
            <person name="Nagra H."/>
            <person name="Otto T.D."/>
            <person name="Rawlings N."/>
            <person name="Sanchez A."/>
            <person name="Sanders M."/>
            <person name="Subramaniam C."/>
            <person name="Tay Y."/>
            <person name="Dear P."/>
            <person name="Doerig C."/>
            <person name="Gruber A."/>
            <person name="Parkinson J."/>
            <person name="Shirley M."/>
            <person name="Wan K.L."/>
            <person name="Berriman M."/>
            <person name="Tomley F."/>
            <person name="Pain A."/>
        </authorList>
    </citation>
    <scope>NUCLEOTIDE SEQUENCE [LARGE SCALE GENOMIC DNA]</scope>
    <source>
        <strain evidence="1">Houghton</strain>
    </source>
</reference>
<sequence length="112" mass="11912">MISNQSIGEEFDGICCGYCLLRGNEVCHLAEGVDDNENAIVSTRGEAGGSANVTSADLAGTEAAGAAVEDVVFFLPERDGRSPTIARKLVLGAIPVDSRMRNCQVRELRREV</sequence>
<dbReference type="Proteomes" id="UP000030744">
    <property type="component" value="Unassembled WGS sequence"/>
</dbReference>
<evidence type="ECO:0000313" key="1">
    <source>
        <dbReference type="EMBL" id="CDJ34274.1"/>
    </source>
</evidence>
<dbReference type="RefSeq" id="XP_013356837.1">
    <property type="nucleotide sequence ID" value="XM_013501383.1"/>
</dbReference>
<organism evidence="1 2">
    <name type="scientific">Eimeria mitis</name>
    <dbReference type="NCBI Taxonomy" id="44415"/>
    <lineage>
        <taxon>Eukaryota</taxon>
        <taxon>Sar</taxon>
        <taxon>Alveolata</taxon>
        <taxon>Apicomplexa</taxon>
        <taxon>Conoidasida</taxon>
        <taxon>Coccidia</taxon>
        <taxon>Eucoccidiorida</taxon>
        <taxon>Eimeriorina</taxon>
        <taxon>Eimeriidae</taxon>
        <taxon>Eimeria</taxon>
    </lineage>
</organism>
<dbReference type="VEuPathDB" id="ToxoDB:EMH_0019580"/>
<gene>
    <name evidence="1" type="ORF">EMH_0019580</name>
</gene>
<dbReference type="AlphaFoldDB" id="U6K8I8"/>
<name>U6K8I8_9EIME</name>
<evidence type="ECO:0000313" key="2">
    <source>
        <dbReference type="Proteomes" id="UP000030744"/>
    </source>
</evidence>
<dbReference type="EMBL" id="HG686341">
    <property type="protein sequence ID" value="CDJ34274.1"/>
    <property type="molecule type" value="Genomic_DNA"/>
</dbReference>
<proteinExistence type="predicted"/>